<proteinExistence type="predicted"/>
<feature type="region of interest" description="Disordered" evidence="1">
    <location>
        <begin position="19"/>
        <end position="80"/>
    </location>
</feature>
<dbReference type="AlphaFoldDB" id="A0AAN8I4C4"/>
<accession>A0AAN8I4C4</accession>
<feature type="compositionally biased region" description="Basic and acidic residues" evidence="1">
    <location>
        <begin position="54"/>
        <end position="66"/>
    </location>
</feature>
<dbReference type="Proteomes" id="UP001316803">
    <property type="component" value="Unassembled WGS sequence"/>
</dbReference>
<evidence type="ECO:0000313" key="2">
    <source>
        <dbReference type="EMBL" id="KAK5953912.1"/>
    </source>
</evidence>
<name>A0AAN8I4C4_9EURO</name>
<comment type="caution">
    <text evidence="2">The sequence shown here is derived from an EMBL/GenBank/DDBJ whole genome shotgun (WGS) entry which is preliminary data.</text>
</comment>
<evidence type="ECO:0000256" key="1">
    <source>
        <dbReference type="SAM" id="MobiDB-lite"/>
    </source>
</evidence>
<evidence type="ECO:0008006" key="4">
    <source>
        <dbReference type="Google" id="ProtNLM"/>
    </source>
</evidence>
<protein>
    <recommendedName>
        <fullName evidence="4">RING-type domain-containing protein</fullName>
    </recommendedName>
</protein>
<dbReference type="EMBL" id="JAKLMC020000010">
    <property type="protein sequence ID" value="KAK5953912.1"/>
    <property type="molecule type" value="Genomic_DNA"/>
</dbReference>
<feature type="compositionally biased region" description="Polar residues" evidence="1">
    <location>
        <begin position="208"/>
        <end position="226"/>
    </location>
</feature>
<organism evidence="2 3">
    <name type="scientific">Knufia fluminis</name>
    <dbReference type="NCBI Taxonomy" id="191047"/>
    <lineage>
        <taxon>Eukaryota</taxon>
        <taxon>Fungi</taxon>
        <taxon>Dikarya</taxon>
        <taxon>Ascomycota</taxon>
        <taxon>Pezizomycotina</taxon>
        <taxon>Eurotiomycetes</taxon>
        <taxon>Chaetothyriomycetidae</taxon>
        <taxon>Chaetothyriales</taxon>
        <taxon>Trichomeriaceae</taxon>
        <taxon>Knufia</taxon>
    </lineage>
</organism>
<feature type="compositionally biased region" description="Low complexity" evidence="1">
    <location>
        <begin position="26"/>
        <end position="40"/>
    </location>
</feature>
<dbReference type="Gene3D" id="3.30.40.10">
    <property type="entry name" value="Zinc/RING finger domain, C3HC4 (zinc finger)"/>
    <property type="match status" value="1"/>
</dbReference>
<dbReference type="InterPro" id="IPR013083">
    <property type="entry name" value="Znf_RING/FYVE/PHD"/>
</dbReference>
<gene>
    <name evidence="2" type="ORF">OHC33_005183</name>
</gene>
<dbReference type="Pfam" id="PF13920">
    <property type="entry name" value="zf-C3HC4_3"/>
    <property type="match status" value="1"/>
</dbReference>
<feature type="region of interest" description="Disordered" evidence="1">
    <location>
        <begin position="200"/>
        <end position="238"/>
    </location>
</feature>
<evidence type="ECO:0000313" key="3">
    <source>
        <dbReference type="Proteomes" id="UP001316803"/>
    </source>
</evidence>
<reference evidence="2 3" key="1">
    <citation type="submission" date="2022-12" db="EMBL/GenBank/DDBJ databases">
        <title>Genomic features and morphological characterization of a novel Knufia sp. strain isolated from spacecraft assembly facility.</title>
        <authorList>
            <person name="Teixeira M."/>
            <person name="Chander A.M."/>
            <person name="Stajich J.E."/>
            <person name="Venkateswaran K."/>
        </authorList>
    </citation>
    <scope>NUCLEOTIDE SEQUENCE [LARGE SCALE GENOMIC DNA]</scope>
    <source>
        <strain evidence="2 3">FJI-L2-BK-P2</strain>
    </source>
</reference>
<keyword evidence="3" id="KW-1185">Reference proteome</keyword>
<sequence>MPPNSRTMRGFGRSYVAEFGPSDNVNLNPLRSNPSNLRLPVRQPSQGSRRRRDRNATDHGHPEEGSQRSQAFPLGTREDVQQEDYESPIFGLFDRAWTRYRGAEESRTAALTAIAQDARRVFDEDYQLVDHQNTPVSRASLPNSQQENVPPNYEQFQARQRHLDTSPLTMETMLREGQAQMERNAAQVAVADGIRQALSGRRAHTDTHVSSTSEEITPSGSSNPFSLGQAAAGHNIPRSSRRARQNFHTQFYSNPFDESPFRYHNSMRLDGHTDTNPPATVNPIDVQRSRRPAVSKSEDLKVDFACKICQEQKIDTICMPCMHAATCRWCAEIFKDECRTMDGRFDQRLWKCVVCRRQIKEVKRFYI</sequence>